<dbReference type="SUPFAM" id="SSF48452">
    <property type="entry name" value="TPR-like"/>
    <property type="match status" value="1"/>
</dbReference>
<dbReference type="Gene3D" id="1.25.40.10">
    <property type="entry name" value="Tetratricopeptide repeat domain"/>
    <property type="match status" value="2"/>
</dbReference>
<organism evidence="5">
    <name type="scientific">Xenorhabdus szentirmaii</name>
    <dbReference type="NCBI Taxonomy" id="290112"/>
    <lineage>
        <taxon>Bacteria</taxon>
        <taxon>Pseudomonadati</taxon>
        <taxon>Pseudomonadota</taxon>
        <taxon>Gammaproteobacteria</taxon>
        <taxon>Enterobacterales</taxon>
        <taxon>Morganellaceae</taxon>
        <taxon>Xenorhabdus</taxon>
    </lineage>
</organism>
<accession>A0AAW3YYJ4</accession>
<evidence type="ECO:0000256" key="2">
    <source>
        <dbReference type="ARBA" id="ARBA00022803"/>
    </source>
</evidence>
<evidence type="ECO:0000256" key="1">
    <source>
        <dbReference type="ARBA" id="ARBA00022737"/>
    </source>
</evidence>
<protein>
    <submittedName>
        <fullName evidence="5">Tetratricopeptide repeat protein</fullName>
    </submittedName>
</protein>
<evidence type="ECO:0000256" key="4">
    <source>
        <dbReference type="SAM" id="SignalP"/>
    </source>
</evidence>
<dbReference type="AlphaFoldDB" id="A0AAW3YYJ4"/>
<dbReference type="EMBL" id="JACXBF010000414">
    <property type="protein sequence ID" value="MBD2801899.1"/>
    <property type="molecule type" value="Genomic_DNA"/>
</dbReference>
<feature type="signal peptide" evidence="4">
    <location>
        <begin position="1"/>
        <end position="19"/>
    </location>
</feature>
<keyword evidence="4" id="KW-0732">Signal</keyword>
<dbReference type="SMART" id="SM00028">
    <property type="entry name" value="TPR"/>
    <property type="match status" value="3"/>
</dbReference>
<proteinExistence type="predicted"/>
<dbReference type="Proteomes" id="UP001193920">
    <property type="component" value="Unassembled WGS sequence"/>
</dbReference>
<reference evidence="5" key="2">
    <citation type="journal article" date="2024" name="Toxins">
        <title>Genome Sequence Analysis of Native Xenorhabdus Strains Isolated from Entomopathogenic Nematodes in Argentina.</title>
        <authorList>
            <person name="Palma L."/>
            <person name="Frizzo L."/>
            <person name="Kaiser S."/>
            <person name="Berry C."/>
            <person name="Caballero P."/>
            <person name="Bode H.B."/>
            <person name="Del Valle E.E."/>
        </authorList>
    </citation>
    <scope>NUCLEOTIDE SEQUENCE</scope>
    <source>
        <strain evidence="5">M</strain>
    </source>
</reference>
<name>A0AAW3YYJ4_9GAMM</name>
<keyword evidence="1" id="KW-0677">Repeat</keyword>
<gene>
    <name evidence="5" type="ORF">ID854_16015</name>
</gene>
<reference evidence="5" key="1">
    <citation type="submission" date="2020-09" db="EMBL/GenBank/DDBJ databases">
        <authorList>
            <person name="Palma L."/>
            <person name="Caballero P."/>
            <person name="Berry C."/>
            <person name="Del Valle E."/>
        </authorList>
    </citation>
    <scope>NUCLEOTIDE SEQUENCE</scope>
    <source>
        <strain evidence="5">M</strain>
    </source>
</reference>
<dbReference type="InterPro" id="IPR011990">
    <property type="entry name" value="TPR-like_helical_dom_sf"/>
</dbReference>
<sequence>MIRVLLIFITGIFLSFSHAARTDPLHELQAIHKKVLDPNEMFSISKTMGKIEDIEPRVKDTDYQAQGEIAFLRGLILWKANSPEESLEFTQKALEIHQKHPFLSEQEQTDTYHNLAQISEELGEWDIAIPAYQKVMAVFESDKNLPLDQQLFPRERLAYCLHESGRYEEAKSMNKISLLRAEKAWGKEDKRLIVTMMNLAQNEYMLENYEASKLLLEKLFKVTTKHNEITYLDITLFQLGVLEFELGNDEKAEYWMKKKLELAQQSGDEDRIEESNENLRMLYDKIQEKENSAPEDSGDN</sequence>
<evidence type="ECO:0000256" key="3">
    <source>
        <dbReference type="PROSITE-ProRule" id="PRU00339"/>
    </source>
</evidence>
<dbReference type="InterPro" id="IPR019734">
    <property type="entry name" value="TPR_rpt"/>
</dbReference>
<feature type="repeat" description="TPR" evidence="3">
    <location>
        <begin position="109"/>
        <end position="142"/>
    </location>
</feature>
<evidence type="ECO:0000313" key="5">
    <source>
        <dbReference type="EMBL" id="MBD2801899.1"/>
    </source>
</evidence>
<dbReference type="PANTHER" id="PTHR45641">
    <property type="entry name" value="TETRATRICOPEPTIDE REPEAT PROTEIN (AFU_ORTHOLOGUE AFUA_6G03870)"/>
    <property type="match status" value="1"/>
</dbReference>
<dbReference type="RefSeq" id="WP_323869433.1">
    <property type="nucleotide sequence ID" value="NZ_JACXBF010000414.1"/>
</dbReference>
<comment type="caution">
    <text evidence="5">The sequence shown here is derived from an EMBL/GenBank/DDBJ whole genome shotgun (WGS) entry which is preliminary data.</text>
</comment>
<dbReference type="PROSITE" id="PS50005">
    <property type="entry name" value="TPR"/>
    <property type="match status" value="1"/>
</dbReference>
<dbReference type="PANTHER" id="PTHR45641:SF19">
    <property type="entry name" value="NEPHROCYSTIN-3"/>
    <property type="match status" value="1"/>
</dbReference>
<feature type="chain" id="PRO_5043733403" evidence="4">
    <location>
        <begin position="20"/>
        <end position="300"/>
    </location>
</feature>
<keyword evidence="2 3" id="KW-0802">TPR repeat</keyword>